<protein>
    <recommendedName>
        <fullName evidence="2 9">Lysophospholipase</fullName>
        <ecNumber evidence="2 9">3.1.1.5</ecNumber>
    </recommendedName>
</protein>
<dbReference type="GO" id="GO:0005886">
    <property type="term" value="C:plasma membrane"/>
    <property type="evidence" value="ECO:0007669"/>
    <property type="project" value="TreeGrafter"/>
</dbReference>
<evidence type="ECO:0000313" key="12">
    <source>
        <dbReference type="Proteomes" id="UP000769528"/>
    </source>
</evidence>
<reference evidence="11" key="1">
    <citation type="journal article" date="2021" name="Open Biol.">
        <title>Shared evolutionary footprints suggest mitochondrial oxidative damage underlies multiple complex I losses in fungi.</title>
        <authorList>
            <person name="Schikora-Tamarit M.A."/>
            <person name="Marcet-Houben M."/>
            <person name="Nosek J."/>
            <person name="Gabaldon T."/>
        </authorList>
    </citation>
    <scope>NUCLEOTIDE SEQUENCE</scope>
    <source>
        <strain evidence="11">CBS6341</strain>
    </source>
</reference>
<comment type="catalytic activity">
    <reaction evidence="9">
        <text>a 1-acyl-sn-glycero-3-phosphocholine + H2O = sn-glycerol 3-phosphocholine + a fatty acid + H(+)</text>
        <dbReference type="Rhea" id="RHEA:15177"/>
        <dbReference type="ChEBI" id="CHEBI:15377"/>
        <dbReference type="ChEBI" id="CHEBI:15378"/>
        <dbReference type="ChEBI" id="CHEBI:16870"/>
        <dbReference type="ChEBI" id="CHEBI:28868"/>
        <dbReference type="ChEBI" id="CHEBI:58168"/>
        <dbReference type="EC" id="3.1.1.5"/>
    </reaction>
</comment>
<dbReference type="InterPro" id="IPR002642">
    <property type="entry name" value="LysoPLipase_cat_dom"/>
</dbReference>
<comment type="similarity">
    <text evidence="1 9">Belongs to the lysophospholipase family.</text>
</comment>
<dbReference type="GO" id="GO:0004623">
    <property type="term" value="F:phospholipase A2 activity"/>
    <property type="evidence" value="ECO:0007669"/>
    <property type="project" value="TreeGrafter"/>
</dbReference>
<dbReference type="PROSITE" id="PS51210">
    <property type="entry name" value="PLA2C"/>
    <property type="match status" value="1"/>
</dbReference>
<evidence type="ECO:0000256" key="9">
    <source>
        <dbReference type="RuleBase" id="RU362103"/>
    </source>
</evidence>
<dbReference type="InterPro" id="IPR016035">
    <property type="entry name" value="Acyl_Trfase/lysoPLipase"/>
</dbReference>
<dbReference type="GO" id="GO:0005829">
    <property type="term" value="C:cytosol"/>
    <property type="evidence" value="ECO:0007669"/>
    <property type="project" value="TreeGrafter"/>
</dbReference>
<reference evidence="11" key="2">
    <citation type="submission" date="2021-01" db="EMBL/GenBank/DDBJ databases">
        <authorList>
            <person name="Schikora-Tamarit M.A."/>
        </authorList>
    </citation>
    <scope>NUCLEOTIDE SEQUENCE</scope>
    <source>
        <strain evidence="11">CBS6341</strain>
    </source>
</reference>
<gene>
    <name evidence="11" type="ORF">WICMUC_004029</name>
</gene>
<feature type="chain" id="PRO_5040538411" description="Lysophospholipase" evidence="9">
    <location>
        <begin position="20"/>
        <end position="590"/>
    </location>
</feature>
<evidence type="ECO:0000256" key="2">
    <source>
        <dbReference type="ARBA" id="ARBA00013274"/>
    </source>
</evidence>
<comment type="caution">
    <text evidence="11">The sequence shown here is derived from an EMBL/GenBank/DDBJ whole genome shotgun (WGS) entry which is preliminary data.</text>
</comment>
<dbReference type="EMBL" id="JAEUBF010001112">
    <property type="protein sequence ID" value="KAH3672807.1"/>
    <property type="molecule type" value="Genomic_DNA"/>
</dbReference>
<dbReference type="Proteomes" id="UP000769528">
    <property type="component" value="Unassembled WGS sequence"/>
</dbReference>
<keyword evidence="4 8" id="KW-0378">Hydrolase</keyword>
<evidence type="ECO:0000256" key="5">
    <source>
        <dbReference type="ARBA" id="ARBA00022963"/>
    </source>
</evidence>
<dbReference type="Pfam" id="PF01735">
    <property type="entry name" value="PLA2_B"/>
    <property type="match status" value="1"/>
</dbReference>
<dbReference type="OrthoDB" id="4084751at2759"/>
<dbReference type="PANTHER" id="PTHR10728">
    <property type="entry name" value="CYTOSOLIC PHOSPHOLIPASE A2"/>
    <property type="match status" value="1"/>
</dbReference>
<dbReference type="AlphaFoldDB" id="A0A9P8PK61"/>
<evidence type="ECO:0000256" key="3">
    <source>
        <dbReference type="ARBA" id="ARBA00022729"/>
    </source>
</evidence>
<keyword evidence="12" id="KW-1185">Reference proteome</keyword>
<evidence type="ECO:0000256" key="1">
    <source>
        <dbReference type="ARBA" id="ARBA00008780"/>
    </source>
</evidence>
<evidence type="ECO:0000256" key="4">
    <source>
        <dbReference type="ARBA" id="ARBA00022801"/>
    </source>
</evidence>
<accession>A0A9P8PK61</accession>
<dbReference type="SUPFAM" id="SSF52151">
    <property type="entry name" value="FabD/lysophospholipase-like"/>
    <property type="match status" value="1"/>
</dbReference>
<evidence type="ECO:0000256" key="7">
    <source>
        <dbReference type="ARBA" id="ARBA00023180"/>
    </source>
</evidence>
<keyword evidence="6 8" id="KW-0443">Lipid metabolism</keyword>
<evidence type="ECO:0000259" key="10">
    <source>
        <dbReference type="PROSITE" id="PS51210"/>
    </source>
</evidence>
<dbReference type="GO" id="GO:0046475">
    <property type="term" value="P:glycerophospholipid catabolic process"/>
    <property type="evidence" value="ECO:0007669"/>
    <property type="project" value="TreeGrafter"/>
</dbReference>
<dbReference type="EC" id="3.1.1.5" evidence="2 9"/>
<dbReference type="SMART" id="SM00022">
    <property type="entry name" value="PLAc"/>
    <property type="match status" value="1"/>
</dbReference>
<proteinExistence type="inferred from homology"/>
<keyword evidence="3 9" id="KW-0732">Signal</keyword>
<dbReference type="GO" id="GO:0004622">
    <property type="term" value="F:phosphatidylcholine lysophospholipase activity"/>
    <property type="evidence" value="ECO:0007669"/>
    <property type="project" value="UniProtKB-EC"/>
</dbReference>
<name>A0A9P8PK61_9ASCO</name>
<evidence type="ECO:0000313" key="11">
    <source>
        <dbReference type="EMBL" id="KAH3672807.1"/>
    </source>
</evidence>
<dbReference type="Gene3D" id="3.40.1090.10">
    <property type="entry name" value="Cytosolic phospholipase A2 catalytic domain"/>
    <property type="match status" value="1"/>
</dbReference>
<evidence type="ECO:0000256" key="8">
    <source>
        <dbReference type="PROSITE-ProRule" id="PRU00555"/>
    </source>
</evidence>
<feature type="signal peptide" evidence="9">
    <location>
        <begin position="1"/>
        <end position="19"/>
    </location>
</feature>
<feature type="domain" description="PLA2c" evidence="10">
    <location>
        <begin position="32"/>
        <end position="574"/>
    </location>
</feature>
<sequence>MLPSSLLFSLAYNIATILAYSPTGDYAPGKVSCPSDASFVREANALSSQESEWLDKRHTQTQPALKEFLTRAGISDFNIEDFFDDASSNITIGLAFSGGGYRAMLNGAGQLSALDSNTRNANELGLGGLYQSSTYLAGLSGGNWLTGSLALNNWTGIEDLVYHDEGDGVWDLSHSIFDEGGWNIFKTLGRFSAISKELSAKKSAGYKTSITDIWGRLLSYQFFGSNNEASSGLTFSTIKDTEIFQSGYVPFPISVADGRVPGTFIINLNSTVFEFNPFELGSWDSSFKAFTDLQYIGTPVNNGEPTSDYCIQGYDNAGFVLGTSSSLFNQFMLQLNTTGITGLLYDIIEDFLAGLSDADDDIAVYNYNPFYNTTFGSSETALKSDDLYLCDGGEDLQNIPITPLLQPEREVDVIFAFDNSADTDDHLPDGASLVATYERQFAGIANDNAFPYVPDTNTFISKGLASRPTFFGCYSSNLTELSRTPPLVVYIPNTPYSTWSNTSTFQMQYSNDEKYTIVQNGFEVSSRYNLTIDSDWQKCVSCAIIQRELENTKQEQPAECQQCFDKYCWDGSLDTSGETYSYSLNATSGL</sequence>
<dbReference type="FunFam" id="3.40.1090.10:FF:000010">
    <property type="entry name" value="Lysophospholipase"/>
    <property type="match status" value="1"/>
</dbReference>
<dbReference type="GO" id="GO:0005783">
    <property type="term" value="C:endoplasmic reticulum"/>
    <property type="evidence" value="ECO:0007669"/>
    <property type="project" value="TreeGrafter"/>
</dbReference>
<evidence type="ECO:0000256" key="6">
    <source>
        <dbReference type="ARBA" id="ARBA00023098"/>
    </source>
</evidence>
<dbReference type="PANTHER" id="PTHR10728:SF33">
    <property type="entry name" value="LYSOPHOSPHOLIPASE 1-RELATED"/>
    <property type="match status" value="1"/>
</dbReference>
<dbReference type="GO" id="GO:0005576">
    <property type="term" value="C:extracellular region"/>
    <property type="evidence" value="ECO:0007669"/>
    <property type="project" value="TreeGrafter"/>
</dbReference>
<keyword evidence="7" id="KW-0325">Glycoprotein</keyword>
<keyword evidence="5 8" id="KW-0442">Lipid degradation</keyword>
<organism evidence="11 12">
    <name type="scientific">Wickerhamomyces mucosus</name>
    <dbReference type="NCBI Taxonomy" id="1378264"/>
    <lineage>
        <taxon>Eukaryota</taxon>
        <taxon>Fungi</taxon>
        <taxon>Dikarya</taxon>
        <taxon>Ascomycota</taxon>
        <taxon>Saccharomycotina</taxon>
        <taxon>Saccharomycetes</taxon>
        <taxon>Phaffomycetales</taxon>
        <taxon>Wickerhamomycetaceae</taxon>
        <taxon>Wickerhamomyces</taxon>
    </lineage>
</organism>